<evidence type="ECO:0000313" key="2">
    <source>
        <dbReference type="EMBL" id="KAK9287669.1"/>
    </source>
</evidence>
<proteinExistence type="predicted"/>
<sequence length="57" mass="5773">MEESMNQIEAIPSSPQIGGPPSDEGTGGDEGKEPLQITNRGSPKSCSNGNSLVAGES</sequence>
<evidence type="ECO:0000313" key="3">
    <source>
        <dbReference type="Proteomes" id="UP001415857"/>
    </source>
</evidence>
<protein>
    <submittedName>
        <fullName evidence="2">Uncharacterized protein</fullName>
    </submittedName>
</protein>
<dbReference type="Proteomes" id="UP001415857">
    <property type="component" value="Unassembled WGS sequence"/>
</dbReference>
<feature type="region of interest" description="Disordered" evidence="1">
    <location>
        <begin position="1"/>
        <end position="57"/>
    </location>
</feature>
<feature type="compositionally biased region" description="Polar residues" evidence="1">
    <location>
        <begin position="36"/>
        <end position="51"/>
    </location>
</feature>
<keyword evidence="3" id="KW-1185">Reference proteome</keyword>
<comment type="caution">
    <text evidence="2">The sequence shown here is derived from an EMBL/GenBank/DDBJ whole genome shotgun (WGS) entry which is preliminary data.</text>
</comment>
<evidence type="ECO:0000256" key="1">
    <source>
        <dbReference type="SAM" id="MobiDB-lite"/>
    </source>
</evidence>
<dbReference type="AlphaFoldDB" id="A0AAP0S027"/>
<reference evidence="2 3" key="1">
    <citation type="journal article" date="2024" name="Plant J.">
        <title>Genome sequences and population genomics reveal climatic adaptation and genomic divergence between two closely related sweetgum species.</title>
        <authorList>
            <person name="Xu W.Q."/>
            <person name="Ren C.Q."/>
            <person name="Zhang X.Y."/>
            <person name="Comes H.P."/>
            <person name="Liu X.H."/>
            <person name="Li Y.G."/>
            <person name="Kettle C.J."/>
            <person name="Jalonen R."/>
            <person name="Gaisberger H."/>
            <person name="Ma Y.Z."/>
            <person name="Qiu Y.X."/>
        </authorList>
    </citation>
    <scope>NUCLEOTIDE SEQUENCE [LARGE SCALE GENOMIC DNA]</scope>
    <source>
        <strain evidence="2">Hangzhou</strain>
    </source>
</reference>
<name>A0AAP0S027_LIQFO</name>
<dbReference type="EMBL" id="JBBPBK010000003">
    <property type="protein sequence ID" value="KAK9287669.1"/>
    <property type="molecule type" value="Genomic_DNA"/>
</dbReference>
<gene>
    <name evidence="2" type="ORF">L1049_016107</name>
</gene>
<accession>A0AAP0S027</accession>
<feature type="compositionally biased region" description="Low complexity" evidence="1">
    <location>
        <begin position="11"/>
        <end position="22"/>
    </location>
</feature>
<organism evidence="2 3">
    <name type="scientific">Liquidambar formosana</name>
    <name type="common">Formosan gum</name>
    <dbReference type="NCBI Taxonomy" id="63359"/>
    <lineage>
        <taxon>Eukaryota</taxon>
        <taxon>Viridiplantae</taxon>
        <taxon>Streptophyta</taxon>
        <taxon>Embryophyta</taxon>
        <taxon>Tracheophyta</taxon>
        <taxon>Spermatophyta</taxon>
        <taxon>Magnoliopsida</taxon>
        <taxon>eudicotyledons</taxon>
        <taxon>Gunneridae</taxon>
        <taxon>Pentapetalae</taxon>
        <taxon>Saxifragales</taxon>
        <taxon>Altingiaceae</taxon>
        <taxon>Liquidambar</taxon>
    </lineage>
</organism>